<reference evidence="9 10" key="1">
    <citation type="submission" date="2015-06" db="EMBL/GenBank/DDBJ databases">
        <title>Draft genome assembly of filamentous brackish cyanobacterium Limnoraphis robusta strain CS-951.</title>
        <authorList>
            <person name="Willis A."/>
            <person name="Parks M."/>
            <person name="Burford M.A."/>
        </authorList>
    </citation>
    <scope>NUCLEOTIDE SEQUENCE [LARGE SCALE GENOMIC DNA]</scope>
    <source>
        <strain evidence="9 10">CS-951</strain>
    </source>
</reference>
<name>A0A0F5YHC3_9CYAN</name>
<dbReference type="SUPFAM" id="SSF52266">
    <property type="entry name" value="SGNH hydrolase"/>
    <property type="match status" value="1"/>
</dbReference>
<dbReference type="AlphaFoldDB" id="A0A0F5YHC3"/>
<dbReference type="InterPro" id="IPR031811">
    <property type="entry name" value="ALGX/ALGJ_SGNH-like"/>
</dbReference>
<dbReference type="OrthoDB" id="929628at2"/>
<dbReference type="RefSeq" id="WP_046279080.1">
    <property type="nucleotide sequence ID" value="NZ_LATL02000014.1"/>
</dbReference>
<evidence type="ECO:0000256" key="4">
    <source>
        <dbReference type="ARBA" id="ARBA00022729"/>
    </source>
</evidence>
<dbReference type="EMBL" id="LATL02000014">
    <property type="protein sequence ID" value="KKD37595.1"/>
    <property type="molecule type" value="Genomic_DNA"/>
</dbReference>
<keyword evidence="4" id="KW-0732">Signal</keyword>
<keyword evidence="7" id="KW-0472">Membrane</keyword>
<gene>
    <name evidence="9" type="ORF">WN50_13565</name>
</gene>
<dbReference type="UniPathway" id="UPA00286"/>
<evidence type="ECO:0000313" key="10">
    <source>
        <dbReference type="Proteomes" id="UP000033607"/>
    </source>
</evidence>
<comment type="pathway">
    <text evidence="2">Glycan biosynthesis; alginate biosynthesis.</text>
</comment>
<feature type="transmembrane region" description="Helical" evidence="7">
    <location>
        <begin position="16"/>
        <end position="38"/>
    </location>
</feature>
<organism evidence="9 10">
    <name type="scientific">Limnoraphis robusta CS-951</name>
    <dbReference type="NCBI Taxonomy" id="1637645"/>
    <lineage>
        <taxon>Bacteria</taxon>
        <taxon>Bacillati</taxon>
        <taxon>Cyanobacteriota</taxon>
        <taxon>Cyanophyceae</taxon>
        <taxon>Oscillatoriophycideae</taxon>
        <taxon>Oscillatoriales</taxon>
        <taxon>Sirenicapillariaceae</taxon>
        <taxon>Limnoraphis</taxon>
    </lineage>
</organism>
<evidence type="ECO:0000256" key="3">
    <source>
        <dbReference type="ARBA" id="ARBA00022679"/>
    </source>
</evidence>
<evidence type="ECO:0000256" key="7">
    <source>
        <dbReference type="SAM" id="Phobius"/>
    </source>
</evidence>
<dbReference type="PATRIC" id="fig|1637645.4.peg.262"/>
<keyword evidence="5" id="KW-0574">Periplasm</keyword>
<comment type="subcellular location">
    <subcellularLocation>
        <location evidence="1">Periplasm</location>
    </subcellularLocation>
</comment>
<dbReference type="GO" id="GO:0042121">
    <property type="term" value="P:alginic acid biosynthetic process"/>
    <property type="evidence" value="ECO:0007669"/>
    <property type="project" value="UniProtKB-UniPathway"/>
</dbReference>
<proteinExistence type="predicted"/>
<dbReference type="InterPro" id="IPR036514">
    <property type="entry name" value="SGNH_hydro_sf"/>
</dbReference>
<keyword evidence="7" id="KW-1133">Transmembrane helix</keyword>
<protein>
    <recommendedName>
        <fullName evidence="8">AlgX/AlgJ SGNH hydrolase-like domain-containing protein</fullName>
    </recommendedName>
</protein>
<dbReference type="GO" id="GO:0016740">
    <property type="term" value="F:transferase activity"/>
    <property type="evidence" value="ECO:0007669"/>
    <property type="project" value="UniProtKB-KW"/>
</dbReference>
<dbReference type="Gene3D" id="3.40.50.1110">
    <property type="entry name" value="SGNH hydrolase"/>
    <property type="match status" value="2"/>
</dbReference>
<evidence type="ECO:0000259" key="8">
    <source>
        <dbReference type="Pfam" id="PF16822"/>
    </source>
</evidence>
<keyword evidence="3" id="KW-0808">Transferase</keyword>
<sequence>MLKSLKSLRLKQVRQTLILLFCWTVVPLFLVEFLMIVLEPYLFKGLYQYDQDLGFKIRPYANGNNQFGFNDQDYPLEKEPDKFRMLVVSDSFNWAGGKEGNYTTLLENKFTEYYGQSQVEVINTGYPGTHTGEQLEMLKKFGLQYNPDLVVLGFFVGNDFIDADPNRKRIIVNDIYIDIDKREELVILGYPMIGQSRLWLFIQQKYKIFQEAAKSKQALQPTERLIASSSPQTVNINPTPPVEKSPGILSLEAFLEVEKHRLSFCRKDDLAEGKRDKNINYILNSVSEMNQILKDQNIQFIVAIYPDEFQVNPKLFNQVIEEFELNPNKYQINCMQDILKQHLEAQNIPYIDFLDRFKTEQQKQHLYLLQEPHWNSAGNQLAAEILFENLRKNTDNYFKSLSDSNSPLQRTKN</sequence>
<keyword evidence="6" id="KW-0016">Alginate biosynthesis</keyword>
<keyword evidence="7" id="KW-0812">Transmembrane</keyword>
<dbReference type="GO" id="GO:0042597">
    <property type="term" value="C:periplasmic space"/>
    <property type="evidence" value="ECO:0007669"/>
    <property type="project" value="UniProtKB-SubCell"/>
</dbReference>
<dbReference type="Pfam" id="PF16822">
    <property type="entry name" value="ALGX"/>
    <property type="match status" value="1"/>
</dbReference>
<evidence type="ECO:0000313" key="9">
    <source>
        <dbReference type="EMBL" id="KKD37595.1"/>
    </source>
</evidence>
<dbReference type="Proteomes" id="UP000033607">
    <property type="component" value="Unassembled WGS sequence"/>
</dbReference>
<evidence type="ECO:0000256" key="2">
    <source>
        <dbReference type="ARBA" id="ARBA00005182"/>
    </source>
</evidence>
<evidence type="ECO:0000256" key="5">
    <source>
        <dbReference type="ARBA" id="ARBA00022764"/>
    </source>
</evidence>
<accession>A0A0F5YHC3</accession>
<feature type="domain" description="AlgX/AlgJ SGNH hydrolase-like" evidence="8">
    <location>
        <begin position="265"/>
        <end position="393"/>
    </location>
</feature>
<evidence type="ECO:0000256" key="6">
    <source>
        <dbReference type="ARBA" id="ARBA00022841"/>
    </source>
</evidence>
<comment type="caution">
    <text evidence="9">The sequence shown here is derived from an EMBL/GenBank/DDBJ whole genome shotgun (WGS) entry which is preliminary data.</text>
</comment>
<evidence type="ECO:0000256" key="1">
    <source>
        <dbReference type="ARBA" id="ARBA00004418"/>
    </source>
</evidence>